<feature type="region of interest" description="Disordered" evidence="1">
    <location>
        <begin position="1"/>
        <end position="22"/>
    </location>
</feature>
<name>R0M7Y4_ANAPL</name>
<evidence type="ECO:0000313" key="2">
    <source>
        <dbReference type="EMBL" id="EOB08808.1"/>
    </source>
</evidence>
<reference evidence="3" key="1">
    <citation type="journal article" date="2013" name="Nat. Genet.">
        <title>The duck genome and transcriptome provide insight into an avian influenza virus reservoir species.</title>
        <authorList>
            <person name="Huang Y."/>
            <person name="Li Y."/>
            <person name="Burt D.W."/>
            <person name="Chen H."/>
            <person name="Zhang Y."/>
            <person name="Qian W."/>
            <person name="Kim H."/>
            <person name="Gan S."/>
            <person name="Zhao Y."/>
            <person name="Li J."/>
            <person name="Yi K."/>
            <person name="Feng H."/>
            <person name="Zhu P."/>
            <person name="Li B."/>
            <person name="Liu Q."/>
            <person name="Fairley S."/>
            <person name="Magor K.E."/>
            <person name="Du Z."/>
            <person name="Hu X."/>
            <person name="Goodman L."/>
            <person name="Tafer H."/>
            <person name="Vignal A."/>
            <person name="Lee T."/>
            <person name="Kim K.W."/>
            <person name="Sheng Z."/>
            <person name="An Y."/>
            <person name="Searle S."/>
            <person name="Herrero J."/>
            <person name="Groenen M.A."/>
            <person name="Crooijmans R.P."/>
            <person name="Faraut T."/>
            <person name="Cai Q."/>
            <person name="Webster R.G."/>
            <person name="Aldridge J.R."/>
            <person name="Warren W.C."/>
            <person name="Bartschat S."/>
            <person name="Kehr S."/>
            <person name="Marz M."/>
            <person name="Stadler P.F."/>
            <person name="Smith J."/>
            <person name="Kraus R.H."/>
            <person name="Zhao Y."/>
            <person name="Ren L."/>
            <person name="Fei J."/>
            <person name="Morisson M."/>
            <person name="Kaiser P."/>
            <person name="Griffin D.K."/>
            <person name="Rao M."/>
            <person name="Pitel F."/>
            <person name="Wang J."/>
            <person name="Li N."/>
        </authorList>
    </citation>
    <scope>NUCLEOTIDE SEQUENCE [LARGE SCALE GENOMIC DNA]</scope>
</reference>
<evidence type="ECO:0000313" key="3">
    <source>
        <dbReference type="Proteomes" id="UP000296049"/>
    </source>
</evidence>
<keyword evidence="3" id="KW-1185">Reference proteome</keyword>
<dbReference type="EMBL" id="KB742418">
    <property type="protein sequence ID" value="EOB08808.1"/>
    <property type="molecule type" value="Genomic_DNA"/>
</dbReference>
<sequence length="132" mass="15346">MLEEGETHELWVFRDNEEPGEPVDTELPGYAETHACLFTRNLTLFSCIVRGGKEGEIWGRLALGLEQCGQDPVYNRQEAQKQMPLAKMNRKFRSKWLCQLQEQEQEKHIASPTLEIRLTFEIPEHSCTETRI</sequence>
<proteinExistence type="predicted"/>
<organism evidence="2 3">
    <name type="scientific">Anas platyrhynchos</name>
    <name type="common">Mallard</name>
    <name type="synonym">Anas boschas</name>
    <dbReference type="NCBI Taxonomy" id="8839"/>
    <lineage>
        <taxon>Eukaryota</taxon>
        <taxon>Metazoa</taxon>
        <taxon>Chordata</taxon>
        <taxon>Craniata</taxon>
        <taxon>Vertebrata</taxon>
        <taxon>Euteleostomi</taxon>
        <taxon>Archelosauria</taxon>
        <taxon>Archosauria</taxon>
        <taxon>Dinosauria</taxon>
        <taxon>Saurischia</taxon>
        <taxon>Theropoda</taxon>
        <taxon>Coelurosauria</taxon>
        <taxon>Aves</taxon>
        <taxon>Neognathae</taxon>
        <taxon>Galloanserae</taxon>
        <taxon>Anseriformes</taxon>
        <taxon>Anatidae</taxon>
        <taxon>Anatinae</taxon>
        <taxon>Anas</taxon>
    </lineage>
</organism>
<feature type="compositionally biased region" description="Basic and acidic residues" evidence="1">
    <location>
        <begin position="1"/>
        <end position="17"/>
    </location>
</feature>
<accession>R0M7Y4</accession>
<gene>
    <name evidence="2" type="ORF">Anapl_02297</name>
</gene>
<dbReference type="Proteomes" id="UP000296049">
    <property type="component" value="Unassembled WGS sequence"/>
</dbReference>
<evidence type="ECO:0000256" key="1">
    <source>
        <dbReference type="SAM" id="MobiDB-lite"/>
    </source>
</evidence>
<protein>
    <submittedName>
        <fullName evidence="2">Uncharacterized protein</fullName>
    </submittedName>
</protein>
<dbReference type="AlphaFoldDB" id="R0M7Y4"/>